<dbReference type="GO" id="GO:0000480">
    <property type="term" value="P:endonucleolytic cleavage in 5'-ETS of tricistronic rRNA transcript (SSU-rRNA, 5.8S rRNA, LSU-rRNA)"/>
    <property type="evidence" value="ECO:0007669"/>
    <property type="project" value="TreeGrafter"/>
</dbReference>
<evidence type="ECO:0000256" key="6">
    <source>
        <dbReference type="ARBA" id="ARBA00023242"/>
    </source>
</evidence>
<dbReference type="InterPro" id="IPR012677">
    <property type="entry name" value="Nucleotide-bd_a/b_plait_sf"/>
</dbReference>
<evidence type="ECO:0000313" key="12">
    <source>
        <dbReference type="EMBL" id="KAH7160851.1"/>
    </source>
</evidence>
<protein>
    <recommendedName>
        <fullName evidence="8">18S rRNA factor 2</fullName>
    </recommendedName>
</protein>
<evidence type="ECO:0000256" key="4">
    <source>
        <dbReference type="ARBA" id="ARBA00022552"/>
    </source>
</evidence>
<keyword evidence="4" id="KW-0698">rRNA processing</keyword>
<keyword evidence="5 9" id="KW-0694">RNA-binding</keyword>
<dbReference type="CDD" id="cd12263">
    <property type="entry name" value="RRM_ABT1_like"/>
    <property type="match status" value="1"/>
</dbReference>
<dbReference type="InterPro" id="IPR039119">
    <property type="entry name" value="ABT1/Esf2"/>
</dbReference>
<dbReference type="PROSITE" id="PS50102">
    <property type="entry name" value="RRM"/>
    <property type="match status" value="1"/>
</dbReference>
<evidence type="ECO:0000256" key="5">
    <source>
        <dbReference type="ARBA" id="ARBA00022884"/>
    </source>
</evidence>
<evidence type="ECO:0000259" key="11">
    <source>
        <dbReference type="PROSITE" id="PS50102"/>
    </source>
</evidence>
<dbReference type="GO" id="GO:0034462">
    <property type="term" value="P:small-subunit processome assembly"/>
    <property type="evidence" value="ECO:0007669"/>
    <property type="project" value="TreeGrafter"/>
</dbReference>
<dbReference type="Pfam" id="PF00076">
    <property type="entry name" value="RRM_1"/>
    <property type="match status" value="1"/>
</dbReference>
<evidence type="ECO:0000256" key="9">
    <source>
        <dbReference type="PROSITE-ProRule" id="PRU00176"/>
    </source>
</evidence>
<evidence type="ECO:0000256" key="7">
    <source>
        <dbReference type="ARBA" id="ARBA00025024"/>
    </source>
</evidence>
<comment type="subcellular location">
    <subcellularLocation>
        <location evidence="1">Nucleus</location>
        <location evidence="1">Nucleolus</location>
    </subcellularLocation>
</comment>
<organism evidence="12 13">
    <name type="scientific">Dactylonectria macrodidyma</name>
    <dbReference type="NCBI Taxonomy" id="307937"/>
    <lineage>
        <taxon>Eukaryota</taxon>
        <taxon>Fungi</taxon>
        <taxon>Dikarya</taxon>
        <taxon>Ascomycota</taxon>
        <taxon>Pezizomycotina</taxon>
        <taxon>Sordariomycetes</taxon>
        <taxon>Hypocreomycetidae</taxon>
        <taxon>Hypocreales</taxon>
        <taxon>Nectriaceae</taxon>
        <taxon>Dactylonectria</taxon>
    </lineage>
</organism>
<dbReference type="GO" id="GO:0005730">
    <property type="term" value="C:nucleolus"/>
    <property type="evidence" value="ECO:0007669"/>
    <property type="project" value="UniProtKB-SubCell"/>
</dbReference>
<keyword evidence="3" id="KW-0690">Ribosome biogenesis</keyword>
<keyword evidence="13" id="KW-1185">Reference proteome</keyword>
<dbReference type="OrthoDB" id="287393at2759"/>
<dbReference type="GO" id="GO:0000447">
    <property type="term" value="P:endonucleolytic cleavage in ITS1 to separate SSU-rRNA from 5.8S rRNA and LSU-rRNA from tricistronic rRNA transcript (SSU-rRNA, 5.8S rRNA, LSU-rRNA)"/>
    <property type="evidence" value="ECO:0007669"/>
    <property type="project" value="TreeGrafter"/>
</dbReference>
<evidence type="ECO:0000256" key="10">
    <source>
        <dbReference type="SAM" id="MobiDB-lite"/>
    </source>
</evidence>
<reference evidence="12" key="1">
    <citation type="journal article" date="2021" name="Nat. Commun.">
        <title>Genetic determinants of endophytism in the Arabidopsis root mycobiome.</title>
        <authorList>
            <person name="Mesny F."/>
            <person name="Miyauchi S."/>
            <person name="Thiergart T."/>
            <person name="Pickel B."/>
            <person name="Atanasova L."/>
            <person name="Karlsson M."/>
            <person name="Huettel B."/>
            <person name="Barry K.W."/>
            <person name="Haridas S."/>
            <person name="Chen C."/>
            <person name="Bauer D."/>
            <person name="Andreopoulos W."/>
            <person name="Pangilinan J."/>
            <person name="LaButti K."/>
            <person name="Riley R."/>
            <person name="Lipzen A."/>
            <person name="Clum A."/>
            <person name="Drula E."/>
            <person name="Henrissat B."/>
            <person name="Kohler A."/>
            <person name="Grigoriev I.V."/>
            <person name="Martin F.M."/>
            <person name="Hacquard S."/>
        </authorList>
    </citation>
    <scope>NUCLEOTIDE SEQUENCE</scope>
    <source>
        <strain evidence="12">MPI-CAGE-AT-0147</strain>
    </source>
</reference>
<name>A0A9P9FF67_9HYPO</name>
<dbReference type="FunFam" id="3.30.70.330:FF:001147">
    <property type="entry name" value="Pre-rRNA-processing protein esf-2"/>
    <property type="match status" value="1"/>
</dbReference>
<feature type="compositionally biased region" description="Acidic residues" evidence="10">
    <location>
        <begin position="44"/>
        <end position="53"/>
    </location>
</feature>
<feature type="domain" description="RRM" evidence="11">
    <location>
        <begin position="159"/>
        <end position="241"/>
    </location>
</feature>
<dbReference type="GO" id="GO:0003723">
    <property type="term" value="F:RNA binding"/>
    <property type="evidence" value="ECO:0007669"/>
    <property type="project" value="UniProtKB-UniRule"/>
</dbReference>
<feature type="region of interest" description="Disordered" evidence="10">
    <location>
        <begin position="43"/>
        <end position="142"/>
    </location>
</feature>
<dbReference type="SMART" id="SM00360">
    <property type="entry name" value="RRM"/>
    <property type="match status" value="1"/>
</dbReference>
<dbReference type="GO" id="GO:0000472">
    <property type="term" value="P:endonucleolytic cleavage to generate mature 5'-end of SSU-rRNA from (SSU-rRNA, 5.8S rRNA, LSU-rRNA)"/>
    <property type="evidence" value="ECO:0007669"/>
    <property type="project" value="TreeGrafter"/>
</dbReference>
<evidence type="ECO:0000256" key="2">
    <source>
        <dbReference type="ARBA" id="ARBA00005819"/>
    </source>
</evidence>
<dbReference type="SUPFAM" id="SSF54928">
    <property type="entry name" value="RNA-binding domain, RBD"/>
    <property type="match status" value="1"/>
</dbReference>
<dbReference type="EMBL" id="JAGMUV010000004">
    <property type="protein sequence ID" value="KAH7160851.1"/>
    <property type="molecule type" value="Genomic_DNA"/>
</dbReference>
<evidence type="ECO:0000313" key="13">
    <source>
        <dbReference type="Proteomes" id="UP000738349"/>
    </source>
</evidence>
<evidence type="ECO:0000256" key="3">
    <source>
        <dbReference type="ARBA" id="ARBA00022517"/>
    </source>
</evidence>
<gene>
    <name evidence="12" type="ORF">EDB81DRAFT_783303</name>
</gene>
<dbReference type="AlphaFoldDB" id="A0A9P9FF67"/>
<comment type="caution">
    <text evidence="12">The sequence shown here is derived from an EMBL/GenBank/DDBJ whole genome shotgun (WGS) entry which is preliminary data.</text>
</comment>
<comment type="function">
    <text evidence="7">Involved in the small subunit (SSU) processome assembly and function, and in the 18S rRNA synthesis. Required for the early cleavages at sites A0, A1 and A2.</text>
</comment>
<proteinExistence type="inferred from homology"/>
<accession>A0A9P9FF67</accession>
<feature type="region of interest" description="Disordered" evidence="10">
    <location>
        <begin position="303"/>
        <end position="345"/>
    </location>
</feature>
<dbReference type="Gene3D" id="3.30.70.330">
    <property type="match status" value="1"/>
</dbReference>
<keyword evidence="6" id="KW-0539">Nucleus</keyword>
<comment type="similarity">
    <text evidence="2">Belongs to the ESF2/ABP1 family.</text>
</comment>
<dbReference type="PANTHER" id="PTHR12311">
    <property type="entry name" value="ACTIVATOR OF BASAL TRANSCRIPTION 1"/>
    <property type="match status" value="1"/>
</dbReference>
<dbReference type="InterPro" id="IPR035979">
    <property type="entry name" value="RBD_domain_sf"/>
</dbReference>
<dbReference type="InterPro" id="IPR000504">
    <property type="entry name" value="RRM_dom"/>
</dbReference>
<dbReference type="PANTHER" id="PTHR12311:SF7">
    <property type="entry name" value="ACTIVATOR OF BASAL TRANSCRIPTION 1"/>
    <property type="match status" value="1"/>
</dbReference>
<evidence type="ECO:0000256" key="8">
    <source>
        <dbReference type="ARBA" id="ARBA00032634"/>
    </source>
</evidence>
<dbReference type="Proteomes" id="UP000738349">
    <property type="component" value="Unassembled WGS sequence"/>
</dbReference>
<evidence type="ECO:0000256" key="1">
    <source>
        <dbReference type="ARBA" id="ARBA00004604"/>
    </source>
</evidence>
<dbReference type="InterPro" id="IPR034353">
    <property type="entry name" value="ABT1/ESF2_RRM"/>
</dbReference>
<sequence>MPHIPSGLSYHFFFSEPRAWGLVLWVDKTQPFTMAPEKRNEFLDAADSEDDSDVGYNSDDDMTKGGRNAKRRRISYDHDDNDDDEDLASGLDNDASVGGEDAQGADTQNTAGDEGEPEEKELEKTKNKLKKPSSDLPDVTRPLTKKNLVASDAAIKKSGVVYLSRIPPFMKPQKLRTLLEPYGTINRIFLAPEDPTAHARRVRGGGNKKKTYTEGWVEFVKKKEAKAVCEMLNARTIGGKKGSYYRDDLWNLLYLKGFKWHNLTEQIAAENAERTSRMRAEISKTTRENKEFVKNVERAKMLDGMQAKAKKRKADDGEKGPVRQASRSFQQVPLAKKKKEVGDQPADVSRVLSKIF</sequence>